<gene>
    <name evidence="3" type="ORF">GDR74_12350</name>
</gene>
<evidence type="ECO:0000256" key="1">
    <source>
        <dbReference type="ARBA" id="ARBA00023172"/>
    </source>
</evidence>
<accession>A0A5P9JZ84</accession>
<keyword evidence="2" id="KW-0175">Coiled coil</keyword>
<evidence type="ECO:0000313" key="4">
    <source>
        <dbReference type="Proteomes" id="UP000325614"/>
    </source>
</evidence>
<dbReference type="SUPFAM" id="SSF56349">
    <property type="entry name" value="DNA breaking-rejoining enzymes"/>
    <property type="match status" value="1"/>
</dbReference>
<dbReference type="GO" id="GO:0003677">
    <property type="term" value="F:DNA binding"/>
    <property type="evidence" value="ECO:0007669"/>
    <property type="project" value="InterPro"/>
</dbReference>
<dbReference type="EMBL" id="CP045423">
    <property type="protein sequence ID" value="QFU16946.1"/>
    <property type="molecule type" value="Genomic_DNA"/>
</dbReference>
<dbReference type="Gene3D" id="1.10.443.10">
    <property type="entry name" value="Intergrase catalytic core"/>
    <property type="match status" value="1"/>
</dbReference>
<dbReference type="KEGG" id="mico:GDR74_12350"/>
<sequence length="818" mass="91505">MASGFCLADHDRVLQQSYGRPKWLVATKPNVTSDEECTADATDLRHNYWIIRSADPDKVLNPDIPLDFAQPLDFDGVLLTDEPLARDLLTAKILAIEMMRGQYMSVDTARTLAGKLRHLFWIIRWRLALGLTEMRQITLSLFEDYCDRLRQGVVALVPMEDRLRRLEAQLQNGEWSWPTYLHQDREKIDFDAVAAKLGIPRQMIISPWMHERLTAVIMRSNPELYYPQVRGPRPAQQDDCSDASSRMPQLAVATATAILITWNKLAYLSEIGLLSHDPLGFDPFANVSLTARARQIGSDLGARDGRTGTPGPEQWLALLDGAARWVLDFSGPILTICKLARDVRDRQGKVRRANSTAVFRRAVEGIINEHLPPSRPGVPRLVPQWRRAGYTNPVYADGMMLEEALGHLITACLVLIGGLSARRRDELRSLQAGCTAKDPFGNWWLSSYIEKTIRDIEQIPVPAMVAVAVRVLEELSQSARERTGKNWLVKIHRPSLAQVSDDNQGRDYIETALRFTLNDFAEVVGASRPKDGVAWKFAPHQLRRAFSVYYYHGNRFSSLDALSRFLRHFDPEMTRRYITEAIPGALTRLREVIDARVKVAEEMEQPGQDAVLTSARAALASLEEQAREHENVRQDAFVERALDMYDGAESPIGLGAAALYDELERLVESARRTVMISGQSNLSPDREREALIRLLRDVAPNRYIEPHPGRHAHCGCRPGDPSDLADAVCLRNKAGESGPDGDYRPDYAFASTEDCLACRHCVAFGENVTVINRRVDRIAAAAKKAPTEPSRVAAKAKLESLKAKVAAAKAAVQGKHRG</sequence>
<proteinExistence type="predicted"/>
<evidence type="ECO:0000313" key="3">
    <source>
        <dbReference type="EMBL" id="QFU16946.1"/>
    </source>
</evidence>
<keyword evidence="1" id="KW-0233">DNA recombination</keyword>
<dbReference type="Proteomes" id="UP000325614">
    <property type="component" value="Chromosome"/>
</dbReference>
<dbReference type="AlphaFoldDB" id="A0A5P9JZ84"/>
<dbReference type="InterPro" id="IPR013762">
    <property type="entry name" value="Integrase-like_cat_sf"/>
</dbReference>
<dbReference type="InterPro" id="IPR011010">
    <property type="entry name" value="DNA_brk_join_enz"/>
</dbReference>
<organism evidence="3 4">
    <name type="scientific">Microvirga thermotolerans</name>
    <dbReference type="NCBI Taxonomy" id="2651334"/>
    <lineage>
        <taxon>Bacteria</taxon>
        <taxon>Pseudomonadati</taxon>
        <taxon>Pseudomonadota</taxon>
        <taxon>Alphaproteobacteria</taxon>
        <taxon>Hyphomicrobiales</taxon>
        <taxon>Methylobacteriaceae</taxon>
        <taxon>Microvirga</taxon>
    </lineage>
</organism>
<protein>
    <submittedName>
        <fullName evidence="3">Uncharacterized protein</fullName>
    </submittedName>
</protein>
<keyword evidence="4" id="KW-1185">Reference proteome</keyword>
<dbReference type="GO" id="GO:0006310">
    <property type="term" value="P:DNA recombination"/>
    <property type="evidence" value="ECO:0007669"/>
    <property type="project" value="UniProtKB-KW"/>
</dbReference>
<reference evidence="3 4" key="1">
    <citation type="submission" date="2019-10" db="EMBL/GenBank/DDBJ databases">
        <title>Isolation, Identification of Microvirga thermotolerans HR1, a novel thermophilic bacterium and Comparative Genomics of the genus Microvirga.</title>
        <authorList>
            <person name="Li J."/>
            <person name="Zhang W."/>
            <person name="Lin M."/>
            <person name="Wang J."/>
        </authorList>
    </citation>
    <scope>NUCLEOTIDE SEQUENCE [LARGE SCALE GENOMIC DNA]</scope>
    <source>
        <strain evidence="3 4">HR1</strain>
    </source>
</reference>
<name>A0A5P9JZ84_9HYPH</name>
<evidence type="ECO:0000256" key="2">
    <source>
        <dbReference type="SAM" id="Coils"/>
    </source>
</evidence>
<feature type="coiled-coil region" evidence="2">
    <location>
        <begin position="612"/>
        <end position="639"/>
    </location>
</feature>
<dbReference type="GO" id="GO:0015074">
    <property type="term" value="P:DNA integration"/>
    <property type="evidence" value="ECO:0007669"/>
    <property type="project" value="InterPro"/>
</dbReference>
<dbReference type="RefSeq" id="WP_152586582.1">
    <property type="nucleotide sequence ID" value="NZ_CP045423.1"/>
</dbReference>